<evidence type="ECO:0000256" key="2">
    <source>
        <dbReference type="SAM" id="Phobius"/>
    </source>
</evidence>
<name>A0ABU1TS25_9FLAO</name>
<gene>
    <name evidence="3" type="ORF">J2X31_002705</name>
</gene>
<sequence>MNDKKNIDRLFQEKFKDFEVEPNEQIWINIDAALREKKKRRVVPIWFRLTGIAAALILGFFAFTFLFNDSTFVEENQVVIGNEKQPNNNNSIESPENESIVNSENSNDTNGLENTENTINSSSINQKKKDLNEATSESDNAVVNQTGSHKNKKEKVNSGISQEENNAVATTSTTTEKSSTKKKKIRNSIAPQNQEDAVVDVGLKTEKSKKIVENANSEKTNSNSNASENNAVANNELKLGKNEKASQNNNIKSNNSISKSEGNNAVAIQDKKNPDNSSVQNTLEDKFLKDEKSNTTIAVNQKSTIDQNSINNDNFTTIDVAKKDSTAVATVEPNALEELLKKNEKEEKMIAEAKMNRWQITSNVAPIYFSSTSNGSPIDGQFAENSKSYENNLSFGVGVNYAVNKKISVRTGVNKFTLGYNTNDVVFFAAMDQVSFANVASSAAGSTIQVLSMNNSEALRPFNNGIQNTNEGTMTQRMGYFEVPVEMSYKLIDKKFGVNLIGGLSTLFLNENEVTVASSTMSASLGRAKNLNDVHFSTNVGLGFRYRFLKSFEANFEPMFKYQINTFNKDAGNFKPYFIGLYSGVSFNF</sequence>
<keyword evidence="2" id="KW-1133">Transmembrane helix</keyword>
<comment type="caution">
    <text evidence="3">The sequence shown here is derived from an EMBL/GenBank/DDBJ whole genome shotgun (WGS) entry which is preliminary data.</text>
</comment>
<proteinExistence type="predicted"/>
<dbReference type="EMBL" id="JAVDVI010000012">
    <property type="protein sequence ID" value="MDR6968679.1"/>
    <property type="molecule type" value="Genomic_DNA"/>
</dbReference>
<evidence type="ECO:0000256" key="1">
    <source>
        <dbReference type="SAM" id="MobiDB-lite"/>
    </source>
</evidence>
<evidence type="ECO:0008006" key="5">
    <source>
        <dbReference type="Google" id="ProtNLM"/>
    </source>
</evidence>
<feature type="region of interest" description="Disordered" evidence="1">
    <location>
        <begin position="240"/>
        <end position="262"/>
    </location>
</feature>
<keyword evidence="4" id="KW-1185">Reference proteome</keyword>
<keyword evidence="2" id="KW-0472">Membrane</keyword>
<dbReference type="RefSeq" id="WP_310027288.1">
    <property type="nucleotide sequence ID" value="NZ_JAVDVI010000012.1"/>
</dbReference>
<feature type="transmembrane region" description="Helical" evidence="2">
    <location>
        <begin position="45"/>
        <end position="67"/>
    </location>
</feature>
<feature type="region of interest" description="Disordered" evidence="1">
    <location>
        <begin position="83"/>
        <end position="191"/>
    </location>
</feature>
<reference evidence="3 4" key="1">
    <citation type="submission" date="2023-07" db="EMBL/GenBank/DDBJ databases">
        <title>Sorghum-associated microbial communities from plants grown in Nebraska, USA.</title>
        <authorList>
            <person name="Schachtman D."/>
        </authorList>
    </citation>
    <scope>NUCLEOTIDE SEQUENCE [LARGE SCALE GENOMIC DNA]</scope>
    <source>
        <strain evidence="3 4">3773</strain>
    </source>
</reference>
<keyword evidence="2" id="KW-0812">Transmembrane</keyword>
<protein>
    <recommendedName>
        <fullName evidence="5">Outer membrane protein beta-barrel domain-containing protein</fullName>
    </recommendedName>
</protein>
<accession>A0ABU1TS25</accession>
<feature type="compositionally biased region" description="Low complexity" evidence="1">
    <location>
        <begin position="246"/>
        <end position="262"/>
    </location>
</feature>
<evidence type="ECO:0000313" key="4">
    <source>
        <dbReference type="Proteomes" id="UP001255185"/>
    </source>
</evidence>
<dbReference type="Proteomes" id="UP001255185">
    <property type="component" value="Unassembled WGS sequence"/>
</dbReference>
<evidence type="ECO:0000313" key="3">
    <source>
        <dbReference type="EMBL" id="MDR6968679.1"/>
    </source>
</evidence>
<feature type="compositionally biased region" description="Polar residues" evidence="1">
    <location>
        <begin position="133"/>
        <end position="148"/>
    </location>
</feature>
<organism evidence="3 4">
    <name type="scientific">Flavobacterium arsenatis</name>
    <dbReference type="NCBI Taxonomy" id="1484332"/>
    <lineage>
        <taxon>Bacteria</taxon>
        <taxon>Pseudomonadati</taxon>
        <taxon>Bacteroidota</taxon>
        <taxon>Flavobacteriia</taxon>
        <taxon>Flavobacteriales</taxon>
        <taxon>Flavobacteriaceae</taxon>
        <taxon>Flavobacterium</taxon>
    </lineage>
</organism>
<feature type="compositionally biased region" description="Low complexity" evidence="1">
    <location>
        <begin position="86"/>
        <end position="125"/>
    </location>
</feature>
<feature type="compositionally biased region" description="Polar residues" evidence="1">
    <location>
        <begin position="158"/>
        <end position="169"/>
    </location>
</feature>